<dbReference type="Proteomes" id="UP000198615">
    <property type="component" value="Unassembled WGS sequence"/>
</dbReference>
<evidence type="ECO:0000256" key="1">
    <source>
        <dbReference type="SAM" id="MobiDB-lite"/>
    </source>
</evidence>
<dbReference type="InterPro" id="IPR007263">
    <property type="entry name" value="DCC1-like"/>
</dbReference>
<dbReference type="PANTHER" id="PTHR34290:SF2">
    <property type="entry name" value="OS04G0668800 PROTEIN"/>
    <property type="match status" value="1"/>
</dbReference>
<feature type="region of interest" description="Disordered" evidence="1">
    <location>
        <begin position="1"/>
        <end position="22"/>
    </location>
</feature>
<evidence type="ECO:0000313" key="3">
    <source>
        <dbReference type="Proteomes" id="UP000198615"/>
    </source>
</evidence>
<evidence type="ECO:0000313" key="2">
    <source>
        <dbReference type="EMBL" id="SDF43722.1"/>
    </source>
</evidence>
<dbReference type="InterPro" id="IPR044691">
    <property type="entry name" value="DCC1_Trx"/>
</dbReference>
<dbReference type="EMBL" id="FNBW01000003">
    <property type="protein sequence ID" value="SDF43722.1"/>
    <property type="molecule type" value="Genomic_DNA"/>
</dbReference>
<sequence>MDPTRTVPEHPEAGTAPQNGADTPVHYDIHVYYNGACPVCRSEIHHYRKVARRHGVDGIAWTDITTEAGLLSPWGVDDDAIVRRLHVVDGEGRLLAGVDGFIEIWKRLPRYGWLARLSSVRWIKPLADVLYDRVLAAALYRWNKAKGRVPPPPAPTA</sequence>
<reference evidence="2 3" key="1">
    <citation type="submission" date="2016-10" db="EMBL/GenBank/DDBJ databases">
        <authorList>
            <person name="Varghese N."/>
            <person name="Submissions S."/>
        </authorList>
    </citation>
    <scope>NUCLEOTIDE SEQUENCE [LARGE SCALE GENOMIC DNA]</scope>
    <source>
        <strain evidence="2 3">DSM 18839</strain>
    </source>
</reference>
<proteinExistence type="predicted"/>
<dbReference type="GO" id="GO:0015035">
    <property type="term" value="F:protein-disulfide reductase activity"/>
    <property type="evidence" value="ECO:0007669"/>
    <property type="project" value="InterPro"/>
</dbReference>
<dbReference type="PANTHER" id="PTHR34290">
    <property type="entry name" value="SI:CH73-390P7.2"/>
    <property type="match status" value="1"/>
</dbReference>
<dbReference type="AlphaFoldDB" id="A0A8G2BFW3"/>
<protein>
    <submittedName>
        <fullName evidence="2">Predicted thiol-disulfide oxidoreductase YuxK, DCC family</fullName>
    </submittedName>
</protein>
<gene>
    <name evidence="2" type="ORF">SAMN05660686_01346</name>
</gene>
<organism evidence="2 3">
    <name type="scientific">Thalassobaculum litoreum DSM 18839</name>
    <dbReference type="NCBI Taxonomy" id="1123362"/>
    <lineage>
        <taxon>Bacteria</taxon>
        <taxon>Pseudomonadati</taxon>
        <taxon>Pseudomonadota</taxon>
        <taxon>Alphaproteobacteria</taxon>
        <taxon>Rhodospirillales</taxon>
        <taxon>Thalassobaculaceae</taxon>
        <taxon>Thalassobaculum</taxon>
    </lineage>
</organism>
<keyword evidence="3" id="KW-1185">Reference proteome</keyword>
<accession>A0A8G2BFW3</accession>
<comment type="caution">
    <text evidence="2">The sequence shown here is derived from an EMBL/GenBank/DDBJ whole genome shotgun (WGS) entry which is preliminary data.</text>
</comment>
<name>A0A8G2BFW3_9PROT</name>
<dbReference type="Pfam" id="PF04134">
    <property type="entry name" value="DCC1-like"/>
    <property type="match status" value="1"/>
</dbReference>
<dbReference type="RefSeq" id="WP_175474134.1">
    <property type="nucleotide sequence ID" value="NZ_FNBW01000003.1"/>
</dbReference>